<keyword evidence="2" id="KW-1185">Reference proteome</keyword>
<dbReference type="RefSeq" id="WP_091544519.1">
    <property type="nucleotide sequence ID" value="NZ_FONY01000015.1"/>
</dbReference>
<accession>A0A1I2FTC2</accession>
<dbReference type="Proteomes" id="UP000199513">
    <property type="component" value="Unassembled WGS sequence"/>
</dbReference>
<evidence type="ECO:0000313" key="2">
    <source>
        <dbReference type="Proteomes" id="UP000199513"/>
    </source>
</evidence>
<dbReference type="EMBL" id="FONY01000015">
    <property type="protein sequence ID" value="SFF08058.1"/>
    <property type="molecule type" value="Genomic_DNA"/>
</dbReference>
<name>A0A1I2FTC2_9BACT</name>
<protein>
    <submittedName>
        <fullName evidence="1">Uncharacterized protein</fullName>
    </submittedName>
</protein>
<organism evidence="1 2">
    <name type="scientific">Thermoflexibacter ruber</name>
    <dbReference type="NCBI Taxonomy" id="1003"/>
    <lineage>
        <taxon>Bacteria</taxon>
        <taxon>Pseudomonadati</taxon>
        <taxon>Bacteroidota</taxon>
        <taxon>Cytophagia</taxon>
        <taxon>Cytophagales</taxon>
        <taxon>Thermoflexibacteraceae</taxon>
        <taxon>Thermoflexibacter</taxon>
    </lineage>
</organism>
<dbReference type="AlphaFoldDB" id="A0A1I2FTC2"/>
<evidence type="ECO:0000313" key="1">
    <source>
        <dbReference type="EMBL" id="SFF08058.1"/>
    </source>
</evidence>
<sequence>MTKVENANKKTIEKRLVENPKANATLGKCCKYCNKQIQYFTNDRQEYCSNTCRSAANQAKRIAKMEMSELKKETAEIAKRFPNGNDAINAAHNMTNEQLWKLVEVMMTELAAEKAKNASLSKELGRFKKIAFNLYVTE</sequence>
<proteinExistence type="predicted"/>
<reference evidence="1 2" key="1">
    <citation type="submission" date="2016-10" db="EMBL/GenBank/DDBJ databases">
        <authorList>
            <person name="de Groot N.N."/>
        </authorList>
    </citation>
    <scope>NUCLEOTIDE SEQUENCE [LARGE SCALE GENOMIC DNA]</scope>
    <source>
        <strain>GEY</strain>
        <strain evidence="2">DSM 9560</strain>
    </source>
</reference>
<dbReference type="OrthoDB" id="1363909at2"/>
<gene>
    <name evidence="1" type="ORF">SAMN04488541_101526</name>
</gene>